<name>A0A066U3E3_9PSEU</name>
<evidence type="ECO:0000259" key="1">
    <source>
        <dbReference type="SMART" id="SM00244"/>
    </source>
</evidence>
<evidence type="ECO:0000313" key="3">
    <source>
        <dbReference type="Proteomes" id="UP000027345"/>
    </source>
</evidence>
<comment type="caution">
    <text evidence="2">The sequence shown here is derived from an EMBL/GenBank/DDBJ whole genome shotgun (WGS) entry which is preliminary data.</text>
</comment>
<dbReference type="PANTHER" id="PTHR43327">
    <property type="entry name" value="STOMATIN-LIKE PROTEIN 2, MITOCHONDRIAL"/>
    <property type="match status" value="1"/>
</dbReference>
<dbReference type="RefSeq" id="WP_043785717.1">
    <property type="nucleotide sequence ID" value="NZ_JMQI01000062.1"/>
</dbReference>
<dbReference type="InterPro" id="IPR036013">
    <property type="entry name" value="Band_7/SPFH_dom_sf"/>
</dbReference>
<dbReference type="EMBL" id="JMQI01000062">
    <property type="protein sequence ID" value="KDN18624.1"/>
    <property type="molecule type" value="Genomic_DNA"/>
</dbReference>
<protein>
    <recommendedName>
        <fullName evidence="1">Band 7 domain-containing protein</fullName>
    </recommendedName>
</protein>
<proteinExistence type="predicted"/>
<dbReference type="PANTHER" id="PTHR43327:SF10">
    <property type="entry name" value="STOMATIN-LIKE PROTEIN 2, MITOCHONDRIAL"/>
    <property type="match status" value="1"/>
</dbReference>
<dbReference type="eggNOG" id="COG0330">
    <property type="taxonomic scope" value="Bacteria"/>
</dbReference>
<gene>
    <name evidence="2" type="ORF">DV20_28950</name>
</gene>
<dbReference type="STRING" id="287986.DV20_28950"/>
<organism evidence="2 3">
    <name type="scientific">Amycolatopsis rifamycinica</name>
    <dbReference type="NCBI Taxonomy" id="287986"/>
    <lineage>
        <taxon>Bacteria</taxon>
        <taxon>Bacillati</taxon>
        <taxon>Actinomycetota</taxon>
        <taxon>Actinomycetes</taxon>
        <taxon>Pseudonocardiales</taxon>
        <taxon>Pseudonocardiaceae</taxon>
        <taxon>Amycolatopsis</taxon>
    </lineage>
</organism>
<keyword evidence="3" id="KW-1185">Reference proteome</keyword>
<feature type="domain" description="Band 7" evidence="1">
    <location>
        <begin position="3"/>
        <end position="161"/>
    </location>
</feature>
<dbReference type="SUPFAM" id="SSF117892">
    <property type="entry name" value="Band 7/SPFH domain"/>
    <property type="match status" value="1"/>
</dbReference>
<dbReference type="InterPro" id="IPR050710">
    <property type="entry name" value="Band7/mec-2_domain"/>
</dbReference>
<dbReference type="OrthoDB" id="9809197at2"/>
<sequence>MSLGLVIVGEGHAAVLERGGRFRTVLGPGRHLVLPFADRVRARFDLGEQILSAPPRPAGTGDGKEVLIGFEVVFAVTDPRLAGYEIANPALAIEQLTRSALRQEAGLTTAERAVTAPGDLHRTVWTVLHDTTRRWGITTKELTLEVRPPAAPGTPSTAQEWY</sequence>
<accession>A0A066U3E3</accession>
<dbReference type="AlphaFoldDB" id="A0A066U3E3"/>
<evidence type="ECO:0000313" key="2">
    <source>
        <dbReference type="EMBL" id="KDN18624.1"/>
    </source>
</evidence>
<dbReference type="SMART" id="SM00244">
    <property type="entry name" value="PHB"/>
    <property type="match status" value="1"/>
</dbReference>
<dbReference type="InterPro" id="IPR001107">
    <property type="entry name" value="Band_7"/>
</dbReference>
<dbReference type="Proteomes" id="UP000027345">
    <property type="component" value="Unassembled WGS sequence"/>
</dbReference>
<dbReference type="Pfam" id="PF01145">
    <property type="entry name" value="Band_7"/>
    <property type="match status" value="1"/>
</dbReference>
<dbReference type="Gene3D" id="3.30.479.30">
    <property type="entry name" value="Band 7 domain"/>
    <property type="match status" value="1"/>
</dbReference>
<reference evidence="2 3" key="1">
    <citation type="submission" date="2014-05" db="EMBL/GenBank/DDBJ databases">
        <title>Draft genome sequence of Amycolatopsis rifamycinica DSM 46095.</title>
        <authorList>
            <person name="Lal R."/>
            <person name="Saxena A."/>
            <person name="Kumari R."/>
            <person name="Mukherjee U."/>
            <person name="Singh P."/>
            <person name="Sangwan N."/>
            <person name="Mahato N.K."/>
        </authorList>
    </citation>
    <scope>NUCLEOTIDE SEQUENCE [LARGE SCALE GENOMIC DNA]</scope>
    <source>
        <strain evidence="2 3">DSM 46095</strain>
    </source>
</reference>